<reference evidence="1 2" key="1">
    <citation type="submission" date="2013-04" db="EMBL/GenBank/DDBJ databases">
        <title>Oceanicola sp. 22II1-22F33 Genome Sequencing.</title>
        <authorList>
            <person name="Lai Q."/>
            <person name="Li G."/>
            <person name="Shao Z."/>
        </authorList>
    </citation>
    <scope>NUCLEOTIDE SEQUENCE [LARGE SCALE GENOMIC DNA]</scope>
    <source>
        <strain evidence="1 2">22II1-22F33</strain>
    </source>
</reference>
<gene>
    <name evidence="1" type="ORF">ATO3_07515</name>
</gene>
<dbReference type="Proteomes" id="UP000215377">
    <property type="component" value="Unassembled WGS sequence"/>
</dbReference>
<organism evidence="1 2">
    <name type="scientific">Marinibacterium profundimaris</name>
    <dbReference type="NCBI Taxonomy" id="1679460"/>
    <lineage>
        <taxon>Bacteria</taxon>
        <taxon>Pseudomonadati</taxon>
        <taxon>Pseudomonadota</taxon>
        <taxon>Alphaproteobacteria</taxon>
        <taxon>Rhodobacterales</taxon>
        <taxon>Paracoccaceae</taxon>
        <taxon>Marinibacterium</taxon>
    </lineage>
</organism>
<dbReference type="EMBL" id="AQQR01000002">
    <property type="protein sequence ID" value="OWU76011.1"/>
    <property type="molecule type" value="Genomic_DNA"/>
</dbReference>
<accession>A0A225NNE7</accession>
<comment type="caution">
    <text evidence="1">The sequence shown here is derived from an EMBL/GenBank/DDBJ whole genome shotgun (WGS) entry which is preliminary data.</text>
</comment>
<keyword evidence="2" id="KW-1185">Reference proteome</keyword>
<dbReference type="AlphaFoldDB" id="A0A225NNE7"/>
<sequence>MAGLGLMMILAGCTEDGGLALDVPASGGQAAVTSTVLGDGRVALTAPTGFCIDPTTIDASGRDGFAMLALCSRLSPQTAFATLSGQSPAVMTVTTTPWTRGDTPITARTIADAYPDNAVAEARSGAVPMVRAAGVPPLPGLDEIHWRGAFVVNDQLVVLGLFAPEDSRALGSTGANLLGQLARRTNAASRRLSVAGAASADN</sequence>
<proteinExistence type="predicted"/>
<name>A0A225NNE7_9RHOB</name>
<protein>
    <submittedName>
        <fullName evidence="1">Uncharacterized protein</fullName>
    </submittedName>
</protein>
<evidence type="ECO:0000313" key="1">
    <source>
        <dbReference type="EMBL" id="OWU76011.1"/>
    </source>
</evidence>
<evidence type="ECO:0000313" key="2">
    <source>
        <dbReference type="Proteomes" id="UP000215377"/>
    </source>
</evidence>